<dbReference type="RefSeq" id="XP_016839932.1">
    <property type="nucleotide sequence ID" value="XM_016984443.2"/>
</dbReference>
<dbReference type="AlphaFoldDB" id="A0A7M7J2N6"/>
<dbReference type="Gene3D" id="3.80.10.10">
    <property type="entry name" value="Ribonuclease Inhibitor"/>
    <property type="match status" value="1"/>
</dbReference>
<reference evidence="1" key="1">
    <citation type="submission" date="2021-01" db="UniProtKB">
        <authorList>
            <consortium name="EnsemblMetazoa"/>
        </authorList>
    </citation>
    <scope>IDENTIFICATION</scope>
</reference>
<dbReference type="Proteomes" id="UP000002358">
    <property type="component" value="Chromosome 3"/>
</dbReference>
<protein>
    <submittedName>
        <fullName evidence="1">Uncharacterized protein</fullName>
    </submittedName>
</protein>
<evidence type="ECO:0000313" key="1">
    <source>
        <dbReference type="EnsemblMetazoa" id="XP_016839932"/>
    </source>
</evidence>
<name>A0A7M7J2N6_NASVI</name>
<proteinExistence type="predicted"/>
<dbReference type="EnsemblMetazoa" id="XM_016984443">
    <property type="protein sequence ID" value="XP_016839932"/>
    <property type="gene ID" value="LOC100118612"/>
</dbReference>
<organism evidence="1 2">
    <name type="scientific">Nasonia vitripennis</name>
    <name type="common">Parasitic wasp</name>
    <dbReference type="NCBI Taxonomy" id="7425"/>
    <lineage>
        <taxon>Eukaryota</taxon>
        <taxon>Metazoa</taxon>
        <taxon>Ecdysozoa</taxon>
        <taxon>Arthropoda</taxon>
        <taxon>Hexapoda</taxon>
        <taxon>Insecta</taxon>
        <taxon>Pterygota</taxon>
        <taxon>Neoptera</taxon>
        <taxon>Endopterygota</taxon>
        <taxon>Hymenoptera</taxon>
        <taxon>Apocrita</taxon>
        <taxon>Proctotrupomorpha</taxon>
        <taxon>Chalcidoidea</taxon>
        <taxon>Pteromalidae</taxon>
        <taxon>Pteromalinae</taxon>
        <taxon>Nasonia</taxon>
    </lineage>
</organism>
<evidence type="ECO:0000313" key="2">
    <source>
        <dbReference type="Proteomes" id="UP000002358"/>
    </source>
</evidence>
<dbReference type="GeneID" id="100118612"/>
<sequence>MVKLFASTKRLSAFKLECYNMIPECLEKVPETLESMTVELDYECTTETVEKALENCPKLHTLQVSCGAEEGQYHSLIKSIIVNGRQRNFKIFSITAAAYGYMHNAHLIASFTNLQSLKLDIGENLSDSILRKIGRNLDLLLSFTLYGIKDGPQFITDRGLKTLANLKYLKLHSVNLVTGECFKRITELESVELLLCEGIKTPGLQVLFKSAKNLRSLALFKEDPKKYIDCMKAVPKTRANKVPLKIRLKLFGSGDDTCVYRDGYLTVEEYHTR</sequence>
<dbReference type="SMR" id="A0A7M7J2N6"/>
<dbReference type="SUPFAM" id="SSF52047">
    <property type="entry name" value="RNI-like"/>
    <property type="match status" value="1"/>
</dbReference>
<accession>A0A7M7J2N6</accession>
<dbReference type="InterPro" id="IPR032675">
    <property type="entry name" value="LRR_dom_sf"/>
</dbReference>
<keyword evidence="2" id="KW-1185">Reference proteome</keyword>